<evidence type="ECO:0008006" key="5">
    <source>
        <dbReference type="Google" id="ProtNLM"/>
    </source>
</evidence>
<dbReference type="EMBL" id="BAAABW010000025">
    <property type="protein sequence ID" value="GAA0363139.1"/>
    <property type="molecule type" value="Genomic_DNA"/>
</dbReference>
<organism evidence="3 4">
    <name type="scientific">Streptomyces blastmyceticus</name>
    <dbReference type="NCBI Taxonomy" id="68180"/>
    <lineage>
        <taxon>Bacteria</taxon>
        <taxon>Bacillati</taxon>
        <taxon>Actinomycetota</taxon>
        <taxon>Actinomycetes</taxon>
        <taxon>Kitasatosporales</taxon>
        <taxon>Streptomycetaceae</taxon>
        <taxon>Streptomyces</taxon>
    </lineage>
</organism>
<feature type="transmembrane region" description="Helical" evidence="2">
    <location>
        <begin position="74"/>
        <end position="95"/>
    </location>
</feature>
<evidence type="ECO:0000256" key="1">
    <source>
        <dbReference type="SAM" id="MobiDB-lite"/>
    </source>
</evidence>
<proteinExistence type="predicted"/>
<comment type="caution">
    <text evidence="3">The sequence shown here is derived from an EMBL/GenBank/DDBJ whole genome shotgun (WGS) entry which is preliminary data.</text>
</comment>
<keyword evidence="4" id="KW-1185">Reference proteome</keyword>
<gene>
    <name evidence="3" type="ORF">GCM10010319_46100</name>
</gene>
<reference evidence="4" key="1">
    <citation type="journal article" date="2019" name="Int. J. Syst. Evol. Microbiol.">
        <title>The Global Catalogue of Microorganisms (GCM) 10K type strain sequencing project: providing services to taxonomists for standard genome sequencing and annotation.</title>
        <authorList>
            <consortium name="The Broad Institute Genomics Platform"/>
            <consortium name="The Broad Institute Genome Sequencing Center for Infectious Disease"/>
            <person name="Wu L."/>
            <person name="Ma J."/>
        </authorList>
    </citation>
    <scope>NUCLEOTIDE SEQUENCE [LARGE SCALE GENOMIC DNA]</scope>
    <source>
        <strain evidence="4">JCM 4565</strain>
    </source>
</reference>
<feature type="region of interest" description="Disordered" evidence="1">
    <location>
        <begin position="198"/>
        <end position="217"/>
    </location>
</feature>
<name>A0ABP3H672_9ACTN</name>
<keyword evidence="2" id="KW-0812">Transmembrane</keyword>
<accession>A0ABP3H672</accession>
<keyword evidence="2" id="KW-0472">Membrane</keyword>
<keyword evidence="2" id="KW-1133">Transmembrane helix</keyword>
<feature type="transmembrane region" description="Helical" evidence="2">
    <location>
        <begin position="47"/>
        <end position="68"/>
    </location>
</feature>
<feature type="compositionally biased region" description="Low complexity" evidence="1">
    <location>
        <begin position="198"/>
        <end position="211"/>
    </location>
</feature>
<sequence length="217" mass="23018">MSLLKDWGTYEARNWKGLALWAVRRRDGTGGASVQVFDYARAQASTVYALLFVCGVETVGMLFVTAALPVLHGVVLALDVYTVLLVLGAHAGCVARPHTVGPDGLRIRHGALLDVRIPAHLIASARRELRFPGGGGSPEGVLDVPIASQTSLTVELTEPVVVARLFGRSEEVRTVRCHAEDAYGAVAAIRALIPAQGRGRTVTPGRTTPCRGPGPPR</sequence>
<dbReference type="Proteomes" id="UP001500063">
    <property type="component" value="Unassembled WGS sequence"/>
</dbReference>
<evidence type="ECO:0000256" key="2">
    <source>
        <dbReference type="SAM" id="Phobius"/>
    </source>
</evidence>
<protein>
    <recommendedName>
        <fullName evidence="5">Integral membrane protein</fullName>
    </recommendedName>
</protein>
<evidence type="ECO:0000313" key="3">
    <source>
        <dbReference type="EMBL" id="GAA0363139.1"/>
    </source>
</evidence>
<evidence type="ECO:0000313" key="4">
    <source>
        <dbReference type="Proteomes" id="UP001500063"/>
    </source>
</evidence>
<dbReference type="RefSeq" id="WP_344120459.1">
    <property type="nucleotide sequence ID" value="NZ_BAAABW010000025.1"/>
</dbReference>